<proteinExistence type="predicted"/>
<evidence type="ECO:0000256" key="1">
    <source>
        <dbReference type="SAM" id="MobiDB-lite"/>
    </source>
</evidence>
<dbReference type="InParanoid" id="A0A804J4H4"/>
<dbReference type="OMA" id="ANFAMAH"/>
<dbReference type="EnsemblPlants" id="Ma05_t14740.1">
    <property type="protein sequence ID" value="Ma05_p14740.1"/>
    <property type="gene ID" value="Ma05_g14740"/>
</dbReference>
<evidence type="ECO:0000313" key="4">
    <source>
        <dbReference type="Proteomes" id="UP000012960"/>
    </source>
</evidence>
<keyword evidence="2" id="KW-0732">Signal</keyword>
<organism evidence="3 4">
    <name type="scientific">Musa acuminata subsp. malaccensis</name>
    <name type="common">Wild banana</name>
    <name type="synonym">Musa malaccensis</name>
    <dbReference type="NCBI Taxonomy" id="214687"/>
    <lineage>
        <taxon>Eukaryota</taxon>
        <taxon>Viridiplantae</taxon>
        <taxon>Streptophyta</taxon>
        <taxon>Embryophyta</taxon>
        <taxon>Tracheophyta</taxon>
        <taxon>Spermatophyta</taxon>
        <taxon>Magnoliopsida</taxon>
        <taxon>Liliopsida</taxon>
        <taxon>Zingiberales</taxon>
        <taxon>Musaceae</taxon>
        <taxon>Musa</taxon>
    </lineage>
</organism>
<dbReference type="Gramene" id="Ma05_t14740.1">
    <property type="protein sequence ID" value="Ma05_p14740.1"/>
    <property type="gene ID" value="Ma05_g14740"/>
</dbReference>
<feature type="compositionally biased region" description="Polar residues" evidence="1">
    <location>
        <begin position="128"/>
        <end position="138"/>
    </location>
</feature>
<name>A0A804J4H4_MUSAM</name>
<sequence length="230" mass="25262">MATAALPLRKLLLLLMVLLLASGHSLCDEEVVIHTLNGLDTDYKELAVAIRARDSPVSFEDLYDKLTDYEMCLKRADKLPGSTVTAQVSHKSKRKSTRYLPNITEGLANVPLDSVSSMQHPSYPPSHPFSQSGNSSHHPSWHPALPSHQRQVVCQLCDKVGHSAKVCRSRPRLPAPSHWPQANLLTSPTPSQSNWIVDSGASHHITADLQNLSLHNPYGGDEDIIIGYGK</sequence>
<keyword evidence="4" id="KW-1185">Reference proteome</keyword>
<reference evidence="3" key="1">
    <citation type="submission" date="2021-05" db="UniProtKB">
        <authorList>
            <consortium name="EnsemblPlants"/>
        </authorList>
    </citation>
    <scope>IDENTIFICATION</scope>
    <source>
        <strain evidence="3">subsp. malaccensis</strain>
    </source>
</reference>
<feature type="region of interest" description="Disordered" evidence="1">
    <location>
        <begin position="114"/>
        <end position="142"/>
    </location>
</feature>
<dbReference type="Proteomes" id="UP000012960">
    <property type="component" value="Unplaced"/>
</dbReference>
<dbReference type="OrthoDB" id="1912561at2759"/>
<dbReference type="AlphaFoldDB" id="A0A804J4H4"/>
<feature type="chain" id="PRO_5032819421" evidence="2">
    <location>
        <begin position="24"/>
        <end position="230"/>
    </location>
</feature>
<evidence type="ECO:0000313" key="3">
    <source>
        <dbReference type="EnsemblPlants" id="Ma05_p14740.1"/>
    </source>
</evidence>
<protein>
    <submittedName>
        <fullName evidence="3">Uncharacterized protein</fullName>
    </submittedName>
</protein>
<feature type="signal peptide" evidence="2">
    <location>
        <begin position="1"/>
        <end position="23"/>
    </location>
</feature>
<dbReference type="PANTHER" id="PTHR47481:SF31">
    <property type="entry name" value="OS01G0873500 PROTEIN"/>
    <property type="match status" value="1"/>
</dbReference>
<accession>A0A804J4H4</accession>
<dbReference type="PANTHER" id="PTHR47481">
    <property type="match status" value="1"/>
</dbReference>
<evidence type="ECO:0000256" key="2">
    <source>
        <dbReference type="SAM" id="SignalP"/>
    </source>
</evidence>